<evidence type="ECO:0000313" key="1">
    <source>
        <dbReference type="EMBL" id="OIQ70499.1"/>
    </source>
</evidence>
<dbReference type="AlphaFoldDB" id="A0A1J5PYZ7"/>
<reference evidence="1" key="1">
    <citation type="submission" date="2016-10" db="EMBL/GenBank/DDBJ databases">
        <title>Sequence of Gallionella enrichment culture.</title>
        <authorList>
            <person name="Poehlein A."/>
            <person name="Muehling M."/>
            <person name="Daniel R."/>
        </authorList>
    </citation>
    <scope>NUCLEOTIDE SEQUENCE</scope>
</reference>
<dbReference type="EMBL" id="MLJW01004172">
    <property type="protein sequence ID" value="OIQ70499.1"/>
    <property type="molecule type" value="Genomic_DNA"/>
</dbReference>
<accession>A0A1J5PYZ7</accession>
<sequence>MRIKTQSQVFLWLGFLEPLLKQTLTVDFYLRVKFQAVLFLNTLRLVAACTPVT</sequence>
<proteinExistence type="predicted"/>
<name>A0A1J5PYZ7_9ZZZZ</name>
<protein>
    <submittedName>
        <fullName evidence="1">Uncharacterized protein</fullName>
    </submittedName>
</protein>
<comment type="caution">
    <text evidence="1">The sequence shown here is derived from an EMBL/GenBank/DDBJ whole genome shotgun (WGS) entry which is preliminary data.</text>
</comment>
<organism evidence="1">
    <name type="scientific">mine drainage metagenome</name>
    <dbReference type="NCBI Taxonomy" id="410659"/>
    <lineage>
        <taxon>unclassified sequences</taxon>
        <taxon>metagenomes</taxon>
        <taxon>ecological metagenomes</taxon>
    </lineage>
</organism>
<gene>
    <name evidence="1" type="ORF">GALL_478890</name>
</gene>